<organism evidence="1 2">
    <name type="scientific">Myxacorys almedinensis A</name>
    <dbReference type="NCBI Taxonomy" id="2690445"/>
    <lineage>
        <taxon>Bacteria</taxon>
        <taxon>Bacillati</taxon>
        <taxon>Cyanobacteriota</taxon>
        <taxon>Cyanophyceae</taxon>
        <taxon>Leptolyngbyales</taxon>
        <taxon>Leptolyngbyaceae</taxon>
        <taxon>Myxacorys</taxon>
        <taxon>Myxacorys almedinensis</taxon>
    </lineage>
</organism>
<comment type="caution">
    <text evidence="1">The sequence shown here is derived from an EMBL/GenBank/DDBJ whole genome shotgun (WGS) entry which is preliminary data.</text>
</comment>
<evidence type="ECO:0000313" key="1">
    <source>
        <dbReference type="EMBL" id="NDJ19487.1"/>
    </source>
</evidence>
<keyword evidence="2" id="KW-1185">Reference proteome</keyword>
<dbReference type="Proteomes" id="UP000646053">
    <property type="component" value="Unassembled WGS sequence"/>
</dbReference>
<dbReference type="EMBL" id="WVIE01000031">
    <property type="protein sequence ID" value="NDJ19487.1"/>
    <property type="molecule type" value="Genomic_DNA"/>
</dbReference>
<dbReference type="AlphaFoldDB" id="A0A8J8CPH7"/>
<evidence type="ECO:0000313" key="2">
    <source>
        <dbReference type="Proteomes" id="UP000646053"/>
    </source>
</evidence>
<name>A0A8J8CPH7_9CYAN</name>
<dbReference type="RefSeq" id="WP_162425013.1">
    <property type="nucleotide sequence ID" value="NZ_WVIE01000031.1"/>
</dbReference>
<protein>
    <submittedName>
        <fullName evidence="1">Uncharacterized protein</fullName>
    </submittedName>
</protein>
<sequence length="62" mass="6853">MKDSESGISRIAKKFQFSVPFLEIADTIAAEPTKKKIEIPILKVGNVLFFHSGKARLAKPPI</sequence>
<accession>A0A8J8CPH7</accession>
<reference evidence="1" key="1">
    <citation type="submission" date="2019-12" db="EMBL/GenBank/DDBJ databases">
        <title>High-Quality draft genome sequences of three cyanobacteria isolated from the limestone walls of the Old Cathedral of Coimbra.</title>
        <authorList>
            <person name="Tiago I."/>
            <person name="Soares F."/>
            <person name="Portugal A."/>
        </authorList>
    </citation>
    <scope>NUCLEOTIDE SEQUENCE</scope>
    <source>
        <strain evidence="1">A</strain>
    </source>
</reference>
<gene>
    <name evidence="1" type="ORF">GS601_19730</name>
</gene>
<proteinExistence type="predicted"/>